<comment type="caution">
    <text evidence="1">The sequence shown here is derived from an EMBL/GenBank/DDBJ whole genome shotgun (WGS) entry which is preliminary data.</text>
</comment>
<reference evidence="1" key="1">
    <citation type="submission" date="2022-07" db="EMBL/GenBank/DDBJ databases">
        <title>Phylogenomic reconstructions and comparative analyses of Kickxellomycotina fungi.</title>
        <authorList>
            <person name="Reynolds N.K."/>
            <person name="Stajich J.E."/>
            <person name="Barry K."/>
            <person name="Grigoriev I.V."/>
            <person name="Crous P."/>
            <person name="Smith M.E."/>
        </authorList>
    </citation>
    <scope>NUCLEOTIDE SEQUENCE</scope>
    <source>
        <strain evidence="1">CBS 102833</strain>
    </source>
</reference>
<organism evidence="1 2">
    <name type="scientific">Coemansia furcata</name>
    <dbReference type="NCBI Taxonomy" id="417177"/>
    <lineage>
        <taxon>Eukaryota</taxon>
        <taxon>Fungi</taxon>
        <taxon>Fungi incertae sedis</taxon>
        <taxon>Zoopagomycota</taxon>
        <taxon>Kickxellomycotina</taxon>
        <taxon>Kickxellomycetes</taxon>
        <taxon>Kickxellales</taxon>
        <taxon>Kickxellaceae</taxon>
        <taxon>Coemansia</taxon>
    </lineage>
</organism>
<dbReference type="EMBL" id="JANBUP010002527">
    <property type="protein sequence ID" value="KAJ2799984.1"/>
    <property type="molecule type" value="Genomic_DNA"/>
</dbReference>
<dbReference type="Proteomes" id="UP001140096">
    <property type="component" value="Unassembled WGS sequence"/>
</dbReference>
<name>A0ACC1L273_9FUNG</name>
<protein>
    <submittedName>
        <fullName evidence="1">Uncharacterized protein</fullName>
    </submittedName>
</protein>
<accession>A0ACC1L273</accession>
<evidence type="ECO:0000313" key="2">
    <source>
        <dbReference type="Proteomes" id="UP001140096"/>
    </source>
</evidence>
<gene>
    <name evidence="1" type="ORF">H4S07_005292</name>
</gene>
<evidence type="ECO:0000313" key="1">
    <source>
        <dbReference type="EMBL" id="KAJ2799984.1"/>
    </source>
</evidence>
<proteinExistence type="predicted"/>
<sequence length="428" mass="45599">MKTSLTFACLLAASLAAAAPARHTATATATSTASSTPPSHYLHTLTDSLGYTLLIDDANHNLGGFIVGVTGVDGIYDAKDIEPMSGTDTWVDVHNGEYAVIDYEHPRFYTVYDSDGSPIKTVSHSYTAPTPSNSYSTAPSHYLMTFVNQDSQTLLIDQAVSNAAILEVGVEGIDGIYTIPAGGFPVGKETGTDTWVVSVDGIVAIIDNSNPNLYTVYDASSNPIETVNVTPTPTTPLHNLQTFTNAKHETVEIDYNVAGIAAYVIGSDGVDGFYTGIPVPHKGHSTGLDTWINVNDGEHVIIDYAHPYTYTGYDSNSNPIETGTFPLPSPAPTRSGYHTSEATHQLRTFTNQNSRTVVVDYALPGVALLEDGVNGVDGFYYASNAQPHSGTDTWVNDLDGVVAIIDNANPNYYTVYNSAGSAIETVSY</sequence>
<keyword evidence="2" id="KW-1185">Reference proteome</keyword>